<evidence type="ECO:0000313" key="2">
    <source>
        <dbReference type="EMBL" id="TXL70109.1"/>
    </source>
</evidence>
<accession>A0A5C8P9A5</accession>
<reference evidence="2 3" key="1">
    <citation type="submission" date="2019-06" db="EMBL/GenBank/DDBJ databases">
        <title>New taxonomy in bacterial strain CC-CFT640, isolated from vineyard.</title>
        <authorList>
            <person name="Lin S.-Y."/>
            <person name="Tsai C.-F."/>
            <person name="Young C.-C."/>
        </authorList>
    </citation>
    <scope>NUCLEOTIDE SEQUENCE [LARGE SCALE GENOMIC DNA]</scope>
    <source>
        <strain evidence="2 3">CC-CFT640</strain>
    </source>
</reference>
<evidence type="ECO:0008006" key="4">
    <source>
        <dbReference type="Google" id="ProtNLM"/>
    </source>
</evidence>
<dbReference type="OrthoDB" id="9806592at2"/>
<gene>
    <name evidence="2" type="ORF">FHP25_35905</name>
</gene>
<sequence length="682" mass="74224">MEGQATRDMQMQSRQGSFVPGTYNAQGRTIDVVWTTGARVPRMDWWSGKRYDEELSLERGHVRLDRLNNGAPVLDTHGRFELRDIIGVVQKASIDGKEGRATLRFSEREEVAPLIADIQAGIIRNISVGYIVHRYDITKVDGQRELWRATDWEPTEISFVPIGADAGAGTRAGDNSRFPCMFVTQGEPARNPETRMDPHENAPGGAGAQPATTAQDAPAAADATRAQPTPAPAPAAQPVDVAAEVQRALAAARERDSTIRERVRAVGLPEAVADQLVRSDVTVEHVGNRIVDELARRGTQHGGHRIELVQDHTDPTNMRGRLVDALAARATAHLPANGGRIELPEASRSFARLGLLGAMAELARAHGQRVERDLPSSQLYEHLVSMRALSMSDFPLLLADSANKVMLTGYALRNPTYRLIFARKRFTDFKPHSFLRDGDFPNLLEKGETGEFKYGSISESRQQITLAEYGRIIGINRRIIINDDLGAFADLPMKAGRRVADFENATAWAMVVANPNITEPVDGAQATNAVFSAGWGTLAGAGADIDIDTISAGRQAMMEQQSLDGLRINVSPQYLVTSPAKYTKAEQFCAVNLLPNQPSQINPFAGRLTPVGEANLTGNGWYLFADPGQAETFVYGYLEGSEGPRMATREGFTTDGIELKVALDFTVGAVDYRGAYKNPGAA</sequence>
<name>A0A5C8P9A5_9HYPH</name>
<organism evidence="2 3">
    <name type="scientific">Vineibacter terrae</name>
    <dbReference type="NCBI Taxonomy" id="2586908"/>
    <lineage>
        <taxon>Bacteria</taxon>
        <taxon>Pseudomonadati</taxon>
        <taxon>Pseudomonadota</taxon>
        <taxon>Alphaproteobacteria</taxon>
        <taxon>Hyphomicrobiales</taxon>
        <taxon>Vineibacter</taxon>
    </lineage>
</organism>
<dbReference type="Proteomes" id="UP000321638">
    <property type="component" value="Unassembled WGS sequence"/>
</dbReference>
<dbReference type="NCBIfam" id="NF045541">
    <property type="entry name" value="scaf_prot_MCP2"/>
    <property type="match status" value="1"/>
</dbReference>
<comment type="caution">
    <text evidence="2">The sequence shown here is derived from an EMBL/GenBank/DDBJ whole genome shotgun (WGS) entry which is preliminary data.</text>
</comment>
<feature type="compositionally biased region" description="Low complexity" evidence="1">
    <location>
        <begin position="208"/>
        <end position="228"/>
    </location>
</feature>
<protein>
    <recommendedName>
        <fullName evidence="4">Bacteriophage Mu GpT domain-containing protein</fullName>
    </recommendedName>
</protein>
<evidence type="ECO:0000313" key="3">
    <source>
        <dbReference type="Proteomes" id="UP000321638"/>
    </source>
</evidence>
<feature type="region of interest" description="Disordered" evidence="1">
    <location>
        <begin position="185"/>
        <end position="239"/>
    </location>
</feature>
<dbReference type="AlphaFoldDB" id="A0A5C8P9A5"/>
<feature type="region of interest" description="Disordered" evidence="1">
    <location>
        <begin position="1"/>
        <end position="20"/>
    </location>
</feature>
<feature type="compositionally biased region" description="Polar residues" evidence="1">
    <location>
        <begin position="7"/>
        <end position="16"/>
    </location>
</feature>
<keyword evidence="3" id="KW-1185">Reference proteome</keyword>
<dbReference type="RefSeq" id="WP_147851833.1">
    <property type="nucleotide sequence ID" value="NZ_VDUZ01000065.1"/>
</dbReference>
<dbReference type="Pfam" id="PF25209">
    <property type="entry name" value="Phage_capsid_4"/>
    <property type="match status" value="1"/>
</dbReference>
<dbReference type="EMBL" id="VDUZ01000065">
    <property type="protein sequence ID" value="TXL70109.1"/>
    <property type="molecule type" value="Genomic_DNA"/>
</dbReference>
<proteinExistence type="predicted"/>
<evidence type="ECO:0000256" key="1">
    <source>
        <dbReference type="SAM" id="MobiDB-lite"/>
    </source>
</evidence>
<feature type="compositionally biased region" description="Basic and acidic residues" evidence="1">
    <location>
        <begin position="190"/>
        <end position="200"/>
    </location>
</feature>